<name>A0A1Y3XXJ6_9ACTN</name>
<dbReference type="SUPFAM" id="SSF56317">
    <property type="entry name" value="Carbon-nitrogen hydrolase"/>
    <property type="match status" value="1"/>
</dbReference>
<comment type="caution">
    <text evidence="1">The sequence shown here is derived from an EMBL/GenBank/DDBJ whole genome shotgun (WGS) entry which is preliminary data.</text>
</comment>
<dbReference type="Gene3D" id="3.60.110.10">
    <property type="entry name" value="Carbon-nitrogen hydrolase"/>
    <property type="match status" value="1"/>
</dbReference>
<protein>
    <recommendedName>
        <fullName evidence="3">CN hydrolase domain-containing protein</fullName>
    </recommendedName>
</protein>
<evidence type="ECO:0008006" key="3">
    <source>
        <dbReference type="Google" id="ProtNLM"/>
    </source>
</evidence>
<sequence length="663" mass="70758">MKIAIAQVDMRLGDIDAICGRLESQAVIAHEQGARLLCAPAPLLTGTMPGMLMASRGFMHDMLSGLSALSERVALLDIALLVPAIVEYQGTALFETFLLRKGRVVPIRALAALRGERAGEDLWLPPVFEVDGLRCAPVFDFERDIDLVPIGCDVVIYFQAAPFCAARAESAAVASVADGHFRPQIAQRSMWLACVAPVGGFDEAAFSGGSFFMDDCGRVIAAAPCFEEALLVQDVQRGITVPCIEDHLLPHFDRSEWLWEALRLWLADAAGARGLGGAAVVLAGDLPSSLAAALCVDAFGSRNVVGIVIERARALTPQDEEAERERLDRARAVASGLRIRTVERVEPAFSELLDRDAPPAGIVGEGGRRGASARAADAFEQMVLADIAERERALPVRSLCKTDYALAPDACAAGPVGAVAPFGDVYLTALEFLARWRNGSGSTLPAPLVTLRAVRAALAGILSRASLPARIAPEFGARAAELLRRLGPAEVDGVLEAHIDRALPFDEIPLAAQRPDAVAVLLMLVRHGEAARRALPAYPSVSACSLAERAWPASLAWSELGLRGAEPQTLEALVRAELERAESRGAEMGERMRDELVGFVSNLLGITPEQLEELGSEEGRARLGASLPQVEEQIQRSLQQLFEQGGAGGRLGGPHGLPFFSRN</sequence>
<dbReference type="RefSeq" id="WP_094335691.1">
    <property type="nucleotide sequence ID" value="NZ_NFIE01000014.1"/>
</dbReference>
<keyword evidence="2" id="KW-1185">Reference proteome</keyword>
<organism evidence="1 2">
    <name type="scientific">[Collinsella] massiliensis</name>
    <dbReference type="NCBI Taxonomy" id="1232426"/>
    <lineage>
        <taxon>Bacteria</taxon>
        <taxon>Bacillati</taxon>
        <taxon>Actinomycetota</taxon>
        <taxon>Coriobacteriia</taxon>
        <taxon>Coriobacteriales</taxon>
        <taxon>Coriobacteriaceae</taxon>
        <taxon>Enorma</taxon>
    </lineage>
</organism>
<dbReference type="OrthoDB" id="9760188at2"/>
<dbReference type="Proteomes" id="UP000195781">
    <property type="component" value="Unassembled WGS sequence"/>
</dbReference>
<proteinExistence type="predicted"/>
<dbReference type="InterPro" id="IPR014729">
    <property type="entry name" value="Rossmann-like_a/b/a_fold"/>
</dbReference>
<dbReference type="InterPro" id="IPR036526">
    <property type="entry name" value="C-N_Hydrolase_sf"/>
</dbReference>
<dbReference type="Gene3D" id="3.40.50.620">
    <property type="entry name" value="HUPs"/>
    <property type="match status" value="1"/>
</dbReference>
<accession>A0A1Y3XXJ6</accession>
<reference evidence="2" key="1">
    <citation type="submission" date="2017-04" db="EMBL/GenBank/DDBJ databases">
        <title>Function of individual gut microbiota members based on whole genome sequencing of pure cultures obtained from chicken caecum.</title>
        <authorList>
            <person name="Medvecky M."/>
            <person name="Cejkova D."/>
            <person name="Polansky O."/>
            <person name="Karasova D."/>
            <person name="Kubasova T."/>
            <person name="Cizek A."/>
            <person name="Rychlik I."/>
        </authorList>
    </citation>
    <scope>NUCLEOTIDE SEQUENCE [LARGE SCALE GENOMIC DNA]</scope>
    <source>
        <strain evidence="2">An5</strain>
    </source>
</reference>
<dbReference type="AlphaFoldDB" id="A0A1Y3XXJ6"/>
<evidence type="ECO:0000313" key="1">
    <source>
        <dbReference type="EMBL" id="OUN87977.1"/>
    </source>
</evidence>
<dbReference type="EMBL" id="NFIE01000014">
    <property type="protein sequence ID" value="OUN87977.1"/>
    <property type="molecule type" value="Genomic_DNA"/>
</dbReference>
<gene>
    <name evidence="1" type="ORF">B5G02_06835</name>
</gene>
<evidence type="ECO:0000313" key="2">
    <source>
        <dbReference type="Proteomes" id="UP000195781"/>
    </source>
</evidence>